<dbReference type="EMBL" id="UAUX01000010">
    <property type="protein sequence ID" value="SPZ99231.1"/>
    <property type="molecule type" value="Genomic_DNA"/>
</dbReference>
<proteinExistence type="predicted"/>
<dbReference type="Proteomes" id="UP000249913">
    <property type="component" value="Unassembled WGS sequence"/>
</dbReference>
<reference evidence="1 2" key="1">
    <citation type="submission" date="2018-06" db="EMBL/GenBank/DDBJ databases">
        <authorList>
            <consortium name="Pathogen Informatics"/>
            <person name="Doyle S."/>
        </authorList>
    </citation>
    <scope>NUCLEOTIDE SEQUENCE [LARGE SCALE GENOMIC DNA]</scope>
    <source>
        <strain evidence="1 2">NCTC7878</strain>
    </source>
</reference>
<organism evidence="1 2">
    <name type="scientific">Staphylococcus aureus</name>
    <dbReference type="NCBI Taxonomy" id="1280"/>
    <lineage>
        <taxon>Bacteria</taxon>
        <taxon>Bacillati</taxon>
        <taxon>Bacillota</taxon>
        <taxon>Bacilli</taxon>
        <taxon>Bacillales</taxon>
        <taxon>Staphylococcaceae</taxon>
        <taxon>Staphylococcus</taxon>
    </lineage>
</organism>
<gene>
    <name evidence="1" type="ORF">NCTC7878_02399</name>
</gene>
<accession>A0A2X2K4Q9</accession>
<sequence>MLKGHVYNGISGGQFKDLPPMEQVFDTLDLDKSRPQTIVMDQNDDKRSLSFVNYSDQIEAIKQLAEDLQKHLGAKYTRLQFYTLILKMKAM</sequence>
<name>A0A2X2K4Q9_STAAU</name>
<evidence type="ECO:0000313" key="2">
    <source>
        <dbReference type="Proteomes" id="UP000249913"/>
    </source>
</evidence>
<protein>
    <submittedName>
        <fullName evidence="1">Uncharacterized protein</fullName>
    </submittedName>
</protein>
<evidence type="ECO:0000313" key="1">
    <source>
        <dbReference type="EMBL" id="SPZ99231.1"/>
    </source>
</evidence>
<dbReference type="AlphaFoldDB" id="A0A2X2K4Q9"/>